<dbReference type="Proteomes" id="UP000241074">
    <property type="component" value="Chromosome"/>
</dbReference>
<protein>
    <submittedName>
        <fullName evidence="1">Uncharacterized protein</fullName>
    </submittedName>
</protein>
<gene>
    <name evidence="1" type="ORF">C7S18_13480</name>
</gene>
<accession>A0A2P1PTI6</accession>
<evidence type="ECO:0000313" key="1">
    <source>
        <dbReference type="EMBL" id="AVP98141.1"/>
    </source>
</evidence>
<organism evidence="1 2">
    <name type="scientific">Ahniella affigens</name>
    <dbReference type="NCBI Taxonomy" id="2021234"/>
    <lineage>
        <taxon>Bacteria</taxon>
        <taxon>Pseudomonadati</taxon>
        <taxon>Pseudomonadota</taxon>
        <taxon>Gammaproteobacteria</taxon>
        <taxon>Lysobacterales</taxon>
        <taxon>Rhodanobacteraceae</taxon>
        <taxon>Ahniella</taxon>
    </lineage>
</organism>
<dbReference type="AlphaFoldDB" id="A0A2P1PTI6"/>
<keyword evidence="2" id="KW-1185">Reference proteome</keyword>
<reference evidence="1 2" key="1">
    <citation type="submission" date="2018-03" db="EMBL/GenBank/DDBJ databases">
        <title>Ahniella affigens gen. nov., sp. nov., a gammaproteobacterium isolated from sandy soil near a stream.</title>
        <authorList>
            <person name="Ko Y."/>
            <person name="Kim J.-H."/>
        </authorList>
    </citation>
    <scope>NUCLEOTIDE SEQUENCE [LARGE SCALE GENOMIC DNA]</scope>
    <source>
        <strain evidence="1 2">D13</strain>
    </source>
</reference>
<name>A0A2P1PTI6_9GAMM</name>
<dbReference type="KEGG" id="xba:C7S18_13480"/>
<reference evidence="1 2" key="2">
    <citation type="submission" date="2018-03" db="EMBL/GenBank/DDBJ databases">
        <authorList>
            <person name="Keele B.F."/>
        </authorList>
    </citation>
    <scope>NUCLEOTIDE SEQUENCE [LARGE SCALE GENOMIC DNA]</scope>
    <source>
        <strain evidence="1 2">D13</strain>
    </source>
</reference>
<sequence>MDHGTANLGFDPIAMHHDVLIEIGRVDMALEVVSQRANAEPEIAKLCERRAKLEAVLGRLPS</sequence>
<proteinExistence type="predicted"/>
<dbReference type="EMBL" id="CP027860">
    <property type="protein sequence ID" value="AVP98141.1"/>
    <property type="molecule type" value="Genomic_DNA"/>
</dbReference>
<evidence type="ECO:0000313" key="2">
    <source>
        <dbReference type="Proteomes" id="UP000241074"/>
    </source>
</evidence>